<feature type="compositionally biased region" description="Polar residues" evidence="1">
    <location>
        <begin position="292"/>
        <end position="306"/>
    </location>
</feature>
<name>A0AAX6HUW1_IRIPA</name>
<accession>A0AAX6HUW1</accession>
<feature type="region of interest" description="Disordered" evidence="1">
    <location>
        <begin position="289"/>
        <end position="308"/>
    </location>
</feature>
<reference evidence="2" key="1">
    <citation type="journal article" date="2023" name="GigaByte">
        <title>Genome assembly of the bearded iris, Iris pallida Lam.</title>
        <authorList>
            <person name="Bruccoleri R.E."/>
            <person name="Oakeley E.J."/>
            <person name="Faust A.M.E."/>
            <person name="Altorfer M."/>
            <person name="Dessus-Babus S."/>
            <person name="Burckhardt D."/>
            <person name="Oertli M."/>
            <person name="Naumann U."/>
            <person name="Petersen F."/>
            <person name="Wong J."/>
        </authorList>
    </citation>
    <scope>NUCLEOTIDE SEQUENCE</scope>
    <source>
        <strain evidence="2">GSM-AAB239-AS_SAM_17_03QT</strain>
    </source>
</reference>
<sequence>MIVHNDNHFILPRENHFMIDMLEIGNDSLKEGNPGVKYCNENESRKVTLPTQTHGIANMEDYANINKGEFCLRAPDCGTNSEIGLVVEEDFYTNKAVAKVELSEMIVCTKDGSCHRDGNISIPEEMHSFQTSLAEEEVGPKAPLSSNKSSNNENSDVAEEMKCTTSSHNLEYELIDRDSITSNDSNHADPTSITKAAEKCSCVNSNEDGDKLDTAEWDANNVLEDGDKLDVSDSVGSNILDKITEKQLPPSERLIKESLQENLSILSCSDDQKHTIDTENVDQSILKDSKTTSRTVSSNVENSGPSSWDKEILSVCEVPSGVITFTFDPQERSISSKEENKDNKDIQQSKQANIGSGTEGVTLDDATTSAQCSFRHLIQEDSSFHGPGFLSSPRANSGHIIYSGSISLRSESSTTSAQSFAFPVVQSEWNSSPVKMAKARRRRGLFCLAFWKTCRPFTFRLAS</sequence>
<dbReference type="InterPro" id="IPR040378">
    <property type="entry name" value="BASL"/>
</dbReference>
<dbReference type="PANTHER" id="PTHR33914:SF2">
    <property type="entry name" value="OS02G0582100 PROTEIN"/>
    <property type="match status" value="1"/>
</dbReference>
<evidence type="ECO:0000313" key="3">
    <source>
        <dbReference type="Proteomes" id="UP001140949"/>
    </source>
</evidence>
<evidence type="ECO:0000256" key="1">
    <source>
        <dbReference type="SAM" id="MobiDB-lite"/>
    </source>
</evidence>
<reference evidence="2" key="2">
    <citation type="submission" date="2023-04" db="EMBL/GenBank/DDBJ databases">
        <authorList>
            <person name="Bruccoleri R.E."/>
            <person name="Oakeley E.J."/>
            <person name="Faust A.-M."/>
            <person name="Dessus-Babus S."/>
            <person name="Altorfer M."/>
            <person name="Burckhardt D."/>
            <person name="Oertli M."/>
            <person name="Naumann U."/>
            <person name="Petersen F."/>
            <person name="Wong J."/>
        </authorList>
    </citation>
    <scope>NUCLEOTIDE SEQUENCE</scope>
    <source>
        <strain evidence="2">GSM-AAB239-AS_SAM_17_03QT</strain>
        <tissue evidence="2">Leaf</tissue>
    </source>
</reference>
<feature type="region of interest" description="Disordered" evidence="1">
    <location>
        <begin position="131"/>
        <end position="163"/>
    </location>
</feature>
<feature type="region of interest" description="Disordered" evidence="1">
    <location>
        <begin position="329"/>
        <end position="362"/>
    </location>
</feature>
<gene>
    <name evidence="2" type="ORF">M6B38_294675</name>
</gene>
<proteinExistence type="predicted"/>
<feature type="compositionally biased region" description="Low complexity" evidence="1">
    <location>
        <begin position="145"/>
        <end position="155"/>
    </location>
</feature>
<evidence type="ECO:0000313" key="2">
    <source>
        <dbReference type="EMBL" id="KAJ6844055.1"/>
    </source>
</evidence>
<feature type="compositionally biased region" description="Basic and acidic residues" evidence="1">
    <location>
        <begin position="329"/>
        <end position="347"/>
    </location>
</feature>
<organism evidence="2 3">
    <name type="scientific">Iris pallida</name>
    <name type="common">Sweet iris</name>
    <dbReference type="NCBI Taxonomy" id="29817"/>
    <lineage>
        <taxon>Eukaryota</taxon>
        <taxon>Viridiplantae</taxon>
        <taxon>Streptophyta</taxon>
        <taxon>Embryophyta</taxon>
        <taxon>Tracheophyta</taxon>
        <taxon>Spermatophyta</taxon>
        <taxon>Magnoliopsida</taxon>
        <taxon>Liliopsida</taxon>
        <taxon>Asparagales</taxon>
        <taxon>Iridaceae</taxon>
        <taxon>Iridoideae</taxon>
        <taxon>Irideae</taxon>
        <taxon>Iris</taxon>
    </lineage>
</organism>
<dbReference type="Proteomes" id="UP001140949">
    <property type="component" value="Unassembled WGS sequence"/>
</dbReference>
<dbReference type="AlphaFoldDB" id="A0AAX6HUW1"/>
<protein>
    <submittedName>
        <fullName evidence="2">Uncharacterized protein</fullName>
    </submittedName>
</protein>
<dbReference type="PANTHER" id="PTHR33914">
    <property type="entry name" value="18S PRE-RIBOSOMAL ASSEMBLY PROTEIN GAR2-LIKE PROTEIN"/>
    <property type="match status" value="1"/>
</dbReference>
<keyword evidence="3" id="KW-1185">Reference proteome</keyword>
<comment type="caution">
    <text evidence="2">The sequence shown here is derived from an EMBL/GenBank/DDBJ whole genome shotgun (WGS) entry which is preliminary data.</text>
</comment>
<dbReference type="EMBL" id="JANAVB010006795">
    <property type="protein sequence ID" value="KAJ6844055.1"/>
    <property type="molecule type" value="Genomic_DNA"/>
</dbReference>
<dbReference type="GO" id="GO:0009786">
    <property type="term" value="P:regulation of asymmetric cell division"/>
    <property type="evidence" value="ECO:0007669"/>
    <property type="project" value="InterPro"/>
</dbReference>